<feature type="transmembrane region" description="Helical" evidence="1">
    <location>
        <begin position="52"/>
        <end position="72"/>
    </location>
</feature>
<keyword evidence="3" id="KW-1185">Reference proteome</keyword>
<feature type="transmembrane region" description="Helical" evidence="1">
    <location>
        <begin position="106"/>
        <end position="125"/>
    </location>
</feature>
<dbReference type="Proteomes" id="UP001597197">
    <property type="component" value="Unassembled WGS sequence"/>
</dbReference>
<accession>A0ABW4R186</accession>
<keyword evidence="1" id="KW-0472">Membrane</keyword>
<evidence type="ECO:0000313" key="3">
    <source>
        <dbReference type="Proteomes" id="UP001597197"/>
    </source>
</evidence>
<organism evidence="2 3">
    <name type="scientific">Hymenobacter bucti</name>
    <dbReference type="NCBI Taxonomy" id="1844114"/>
    <lineage>
        <taxon>Bacteria</taxon>
        <taxon>Pseudomonadati</taxon>
        <taxon>Bacteroidota</taxon>
        <taxon>Cytophagia</taxon>
        <taxon>Cytophagales</taxon>
        <taxon>Hymenobacteraceae</taxon>
        <taxon>Hymenobacter</taxon>
    </lineage>
</organism>
<keyword evidence="1" id="KW-0812">Transmembrane</keyword>
<reference evidence="3" key="1">
    <citation type="journal article" date="2019" name="Int. J. Syst. Evol. Microbiol.">
        <title>The Global Catalogue of Microorganisms (GCM) 10K type strain sequencing project: providing services to taxonomists for standard genome sequencing and annotation.</title>
        <authorList>
            <consortium name="The Broad Institute Genomics Platform"/>
            <consortium name="The Broad Institute Genome Sequencing Center for Infectious Disease"/>
            <person name="Wu L."/>
            <person name="Ma J."/>
        </authorList>
    </citation>
    <scope>NUCLEOTIDE SEQUENCE [LARGE SCALE GENOMIC DNA]</scope>
    <source>
        <strain evidence="3">CGMCC 1.15795</strain>
    </source>
</reference>
<evidence type="ECO:0008006" key="4">
    <source>
        <dbReference type="Google" id="ProtNLM"/>
    </source>
</evidence>
<name>A0ABW4R186_9BACT</name>
<feature type="transmembrane region" description="Helical" evidence="1">
    <location>
        <begin position="79"/>
        <end position="100"/>
    </location>
</feature>
<sequence>MKLLVNILRSVGILLVGFAVIALVNFPHDRLLNTIAAGSAINHVPLGTRAEWLSVGLVFLAGVLASAVVGLLDKRPRKPLLVVLLVLFLLVDLAGVFGALASTSLAYRLAIVLLVPIEVGVGYLLSKRLKPDGQLPFV</sequence>
<evidence type="ECO:0000313" key="2">
    <source>
        <dbReference type="EMBL" id="MFD1875525.1"/>
    </source>
</evidence>
<protein>
    <recommendedName>
        <fullName evidence="4">DUF4345 domain-containing protein</fullName>
    </recommendedName>
</protein>
<feature type="transmembrane region" description="Helical" evidence="1">
    <location>
        <begin position="7"/>
        <end position="26"/>
    </location>
</feature>
<dbReference type="RefSeq" id="WP_382318330.1">
    <property type="nucleotide sequence ID" value="NZ_JBHUFD010000019.1"/>
</dbReference>
<evidence type="ECO:0000256" key="1">
    <source>
        <dbReference type="SAM" id="Phobius"/>
    </source>
</evidence>
<gene>
    <name evidence="2" type="ORF">ACFSDX_24035</name>
</gene>
<keyword evidence="1" id="KW-1133">Transmembrane helix</keyword>
<comment type="caution">
    <text evidence="2">The sequence shown here is derived from an EMBL/GenBank/DDBJ whole genome shotgun (WGS) entry which is preliminary data.</text>
</comment>
<dbReference type="EMBL" id="JBHUFD010000019">
    <property type="protein sequence ID" value="MFD1875525.1"/>
    <property type="molecule type" value="Genomic_DNA"/>
</dbReference>
<proteinExistence type="predicted"/>